<dbReference type="eggNOG" id="ENOG5033D05">
    <property type="taxonomic scope" value="Bacteria"/>
</dbReference>
<protein>
    <submittedName>
        <fullName evidence="1">Uncharacterized protein</fullName>
    </submittedName>
</protein>
<organism evidence="1 2">
    <name type="scientific">Sinorhizobium sojae CCBAU 05684</name>
    <dbReference type="NCBI Taxonomy" id="716928"/>
    <lineage>
        <taxon>Bacteria</taxon>
        <taxon>Pseudomonadati</taxon>
        <taxon>Pseudomonadota</taxon>
        <taxon>Alphaproteobacteria</taxon>
        <taxon>Hyphomicrobiales</taxon>
        <taxon>Rhizobiaceae</taxon>
        <taxon>Sinorhizobium/Ensifer group</taxon>
        <taxon>Sinorhizobium</taxon>
    </lineage>
</organism>
<evidence type="ECO:0000313" key="2">
    <source>
        <dbReference type="Proteomes" id="UP000217211"/>
    </source>
</evidence>
<sequence length="142" mass="15720">MYVLDCNITDLNDETYDVKYCSRPTDTFGLNPTIRQWLADNPDFPIEPYVEHIPTIEEVRAAMPNLTARQLRLGLVSGGFSIVQVDAAIAAMPDGVEKENAKIEWEYATTFKRTHALIGSIGAALGLTEDQIDTMWNAAASL</sequence>
<keyword evidence="2" id="KW-1185">Reference proteome</keyword>
<name>A0A249PCH7_9HYPH</name>
<dbReference type="KEGG" id="esj:SJ05684_c21770"/>
<dbReference type="STRING" id="716928.GCA_000261485_00311"/>
<accession>A0A249PCH7</accession>
<proteinExistence type="predicted"/>
<dbReference type="Proteomes" id="UP000217211">
    <property type="component" value="Chromosome"/>
</dbReference>
<reference evidence="1 2" key="1">
    <citation type="submission" date="2017-08" db="EMBL/GenBank/DDBJ databases">
        <title>Multipartite genome sequences of Sinorhizobium species nodulating soybeans.</title>
        <authorList>
            <person name="Tian C.F."/>
        </authorList>
    </citation>
    <scope>NUCLEOTIDE SEQUENCE [LARGE SCALE GENOMIC DNA]</scope>
    <source>
        <strain evidence="1 2">CCBAU 05684</strain>
    </source>
</reference>
<dbReference type="EMBL" id="CP023067">
    <property type="protein sequence ID" value="ASY63618.1"/>
    <property type="molecule type" value="Genomic_DNA"/>
</dbReference>
<gene>
    <name evidence="1" type="ORF">SJ05684_c21770</name>
</gene>
<evidence type="ECO:0000313" key="1">
    <source>
        <dbReference type="EMBL" id="ASY63618.1"/>
    </source>
</evidence>
<dbReference type="AlphaFoldDB" id="A0A249PCH7"/>